<dbReference type="Gene3D" id="1.10.10.10">
    <property type="entry name" value="Winged helix-like DNA-binding domain superfamily/Winged helix DNA-binding domain"/>
    <property type="match status" value="1"/>
</dbReference>
<dbReference type="RefSeq" id="WP_263253187.1">
    <property type="nucleotide sequence ID" value="NZ_BAABLT010000039.1"/>
</dbReference>
<evidence type="ECO:0000256" key="4">
    <source>
        <dbReference type="ARBA" id="ARBA00023163"/>
    </source>
</evidence>
<comment type="similarity">
    <text evidence="1">Belongs to the LysR transcriptional regulatory family.</text>
</comment>
<evidence type="ECO:0000313" key="6">
    <source>
        <dbReference type="EMBL" id="MFD0923677.1"/>
    </source>
</evidence>
<accession>A0ABW3G0I0</accession>
<comment type="caution">
    <text evidence="6">The sequence shown here is derived from an EMBL/GenBank/DDBJ whole genome shotgun (WGS) entry which is preliminary data.</text>
</comment>
<dbReference type="Gene3D" id="3.40.190.10">
    <property type="entry name" value="Periplasmic binding protein-like II"/>
    <property type="match status" value="2"/>
</dbReference>
<dbReference type="Proteomes" id="UP001597018">
    <property type="component" value="Unassembled WGS sequence"/>
</dbReference>
<dbReference type="Pfam" id="PF00126">
    <property type="entry name" value="HTH_1"/>
    <property type="match status" value="1"/>
</dbReference>
<dbReference type="PRINTS" id="PR00039">
    <property type="entry name" value="HTHLYSR"/>
</dbReference>
<dbReference type="PANTHER" id="PTHR30346">
    <property type="entry name" value="TRANSCRIPTIONAL DUAL REGULATOR HCAR-RELATED"/>
    <property type="match status" value="1"/>
</dbReference>
<evidence type="ECO:0000256" key="3">
    <source>
        <dbReference type="ARBA" id="ARBA00023125"/>
    </source>
</evidence>
<keyword evidence="7" id="KW-1185">Reference proteome</keyword>
<dbReference type="InterPro" id="IPR000847">
    <property type="entry name" value="LysR_HTH_N"/>
</dbReference>
<dbReference type="SUPFAM" id="SSF46785">
    <property type="entry name" value="Winged helix' DNA-binding domain"/>
    <property type="match status" value="1"/>
</dbReference>
<proteinExistence type="inferred from homology"/>
<gene>
    <name evidence="6" type="ORF">ACFQ16_28365</name>
</gene>
<protein>
    <submittedName>
        <fullName evidence="6">LysR substrate-binding domain-containing protein</fullName>
    </submittedName>
</protein>
<keyword evidence="3" id="KW-0238">DNA-binding</keyword>
<sequence>MGLDLRVLEQLIALAEERSFTRAARRVHLTQQALSTSIRGLEREVGVQLVDRSGGRVRLLPAGEALVADARVLRGLANAALHRTRSIGRDGAETVRIGHTPAVTGEEVTALLARVRAEHPDLRCDVRQFFPDALRAGLGNGELDLGLCRAMTPPAGLNSTTVCHHRLRVAVSSTHRLAERGTVGFADLADECLVVWGVPGRSGYTDLLLGLCRDAGIEPRFERNPVQGTPPVTAVIGTEHVALVTSAPGPAADGRVVVCELDPAVHVPLRALWPEHTTSPARDALLESAAR</sequence>
<evidence type="ECO:0000256" key="1">
    <source>
        <dbReference type="ARBA" id="ARBA00009437"/>
    </source>
</evidence>
<name>A0ABW3G0I0_9PSEU</name>
<dbReference type="InterPro" id="IPR036388">
    <property type="entry name" value="WH-like_DNA-bd_sf"/>
</dbReference>
<evidence type="ECO:0000313" key="7">
    <source>
        <dbReference type="Proteomes" id="UP001597018"/>
    </source>
</evidence>
<dbReference type="SUPFAM" id="SSF53850">
    <property type="entry name" value="Periplasmic binding protein-like II"/>
    <property type="match status" value="1"/>
</dbReference>
<keyword evidence="4" id="KW-0804">Transcription</keyword>
<feature type="domain" description="HTH lysR-type" evidence="5">
    <location>
        <begin position="3"/>
        <end position="60"/>
    </location>
</feature>
<dbReference type="InterPro" id="IPR005119">
    <property type="entry name" value="LysR_subst-bd"/>
</dbReference>
<dbReference type="PROSITE" id="PS50931">
    <property type="entry name" value="HTH_LYSR"/>
    <property type="match status" value="1"/>
</dbReference>
<reference evidence="7" key="1">
    <citation type="journal article" date="2019" name="Int. J. Syst. Evol. Microbiol.">
        <title>The Global Catalogue of Microorganisms (GCM) 10K type strain sequencing project: providing services to taxonomists for standard genome sequencing and annotation.</title>
        <authorList>
            <consortium name="The Broad Institute Genomics Platform"/>
            <consortium name="The Broad Institute Genome Sequencing Center for Infectious Disease"/>
            <person name="Wu L."/>
            <person name="Ma J."/>
        </authorList>
    </citation>
    <scope>NUCLEOTIDE SEQUENCE [LARGE SCALE GENOMIC DNA]</scope>
    <source>
        <strain evidence="7">CCUG 56401</strain>
    </source>
</reference>
<keyword evidence="2" id="KW-0805">Transcription regulation</keyword>
<dbReference type="Pfam" id="PF03466">
    <property type="entry name" value="LysR_substrate"/>
    <property type="match status" value="1"/>
</dbReference>
<organism evidence="6 7">
    <name type="scientific">Saccharopolyspora rosea</name>
    <dbReference type="NCBI Taxonomy" id="524884"/>
    <lineage>
        <taxon>Bacteria</taxon>
        <taxon>Bacillati</taxon>
        <taxon>Actinomycetota</taxon>
        <taxon>Actinomycetes</taxon>
        <taxon>Pseudonocardiales</taxon>
        <taxon>Pseudonocardiaceae</taxon>
        <taxon>Saccharopolyspora</taxon>
    </lineage>
</organism>
<dbReference type="InterPro" id="IPR036390">
    <property type="entry name" value="WH_DNA-bd_sf"/>
</dbReference>
<evidence type="ECO:0000259" key="5">
    <source>
        <dbReference type="PROSITE" id="PS50931"/>
    </source>
</evidence>
<dbReference type="PANTHER" id="PTHR30346:SF0">
    <property type="entry name" value="HCA OPERON TRANSCRIPTIONAL ACTIVATOR HCAR"/>
    <property type="match status" value="1"/>
</dbReference>
<dbReference type="CDD" id="cd08414">
    <property type="entry name" value="PBP2_LTTR_aromatics_like"/>
    <property type="match status" value="1"/>
</dbReference>
<dbReference type="EMBL" id="JBHTIW010000039">
    <property type="protein sequence ID" value="MFD0923677.1"/>
    <property type="molecule type" value="Genomic_DNA"/>
</dbReference>
<evidence type="ECO:0000256" key="2">
    <source>
        <dbReference type="ARBA" id="ARBA00023015"/>
    </source>
</evidence>